<evidence type="ECO:0000313" key="3">
    <source>
        <dbReference type="Proteomes" id="UP000594463"/>
    </source>
</evidence>
<organism evidence="2 3">
    <name type="scientific">Atribacter laminatus</name>
    <dbReference type="NCBI Taxonomy" id="2847778"/>
    <lineage>
        <taxon>Bacteria</taxon>
        <taxon>Pseudomonadati</taxon>
        <taxon>Atribacterota</taxon>
        <taxon>Atribacteria</taxon>
        <taxon>Atribacterales</taxon>
        <taxon>Atribacteraceae</taxon>
        <taxon>Atribacter</taxon>
    </lineage>
</organism>
<gene>
    <name evidence="2" type="ORF">RT761_02093</name>
</gene>
<evidence type="ECO:0000256" key="1">
    <source>
        <dbReference type="SAM" id="MobiDB-lite"/>
    </source>
</evidence>
<evidence type="ECO:0008006" key="4">
    <source>
        <dbReference type="Google" id="ProtNLM"/>
    </source>
</evidence>
<evidence type="ECO:0000313" key="2">
    <source>
        <dbReference type="EMBL" id="QPM68866.1"/>
    </source>
</evidence>
<dbReference type="Proteomes" id="UP000594463">
    <property type="component" value="Chromosome"/>
</dbReference>
<dbReference type="EMBL" id="CP065383">
    <property type="protein sequence ID" value="QPM68866.1"/>
    <property type="molecule type" value="Genomic_DNA"/>
</dbReference>
<dbReference type="RefSeq" id="WP_218111357.1">
    <property type="nucleotide sequence ID" value="NZ_CP065383.1"/>
</dbReference>
<dbReference type="KEGG" id="alam:RT761_02093"/>
<name>A0A7T1F3Y7_ATRLM</name>
<protein>
    <recommendedName>
        <fullName evidence="4">AAA domain-containing protein</fullName>
    </recommendedName>
</protein>
<accession>A0A7T1F3Y7</accession>
<sequence length="308" mass="34679">MEQLKSEIIKNHFDIVIIDTYDLFFPMDKEDDNGKINKNIIGPLLTIARGTGVAIILVHHCSKGALERDKTQRGRGASVLNNHAHVLINLETTQDEEILKLDVVKNRFMPNVCVYLKKVCGEFEVVDRPDYEFTKTQLAEKCILKVLEKGEQQLKDILYEVENMGISEKTGRLVLTTLQTSGKIIRSSYGKYCEAGNSEKLPSCQNMAIQSEENLVIQVGNDLVNYQVPQNQLGNTKDDYQVPLPGFLGSTKHLKPQLGNLVTQLDDKDNTSNNKTTSKEENLSKIPPPREEPVKTTEKKNPLKEVTI</sequence>
<dbReference type="SUPFAM" id="SSF52540">
    <property type="entry name" value="P-loop containing nucleoside triphosphate hydrolases"/>
    <property type="match status" value="1"/>
</dbReference>
<dbReference type="Pfam" id="PF13481">
    <property type="entry name" value="AAA_25"/>
    <property type="match status" value="1"/>
</dbReference>
<dbReference type="InterPro" id="IPR027417">
    <property type="entry name" value="P-loop_NTPase"/>
</dbReference>
<keyword evidence="3" id="KW-1185">Reference proteome</keyword>
<feature type="region of interest" description="Disordered" evidence="1">
    <location>
        <begin position="262"/>
        <end position="308"/>
    </location>
</feature>
<proteinExistence type="predicted"/>
<dbReference type="Gene3D" id="3.40.50.300">
    <property type="entry name" value="P-loop containing nucleotide triphosphate hydrolases"/>
    <property type="match status" value="1"/>
</dbReference>
<reference evidence="2 3" key="1">
    <citation type="journal article" date="2021" name="Nat. Commun.">
        <title>Isolation of a member of the candidate phylum Atribacteria reveals a unique cell membrane structure.</title>
        <authorList>
            <person name="Taiki K."/>
            <person name="Nobu M.K."/>
            <person name="Kusada H."/>
            <person name="Meng X.-Y."/>
            <person name="Hosoki N."/>
            <person name="Uematsu K."/>
            <person name="Yoshioka H."/>
            <person name="Kamagata Y."/>
            <person name="Tamaki H."/>
        </authorList>
    </citation>
    <scope>NUCLEOTIDE SEQUENCE [LARGE SCALE GENOMIC DNA]</scope>
    <source>
        <strain evidence="2 3">RT761</strain>
    </source>
</reference>
<feature type="compositionally biased region" description="Basic and acidic residues" evidence="1">
    <location>
        <begin position="277"/>
        <end position="308"/>
    </location>
</feature>
<dbReference type="AlphaFoldDB" id="A0A7T1F3Y7"/>